<dbReference type="SUPFAM" id="SSF50814">
    <property type="entry name" value="Lipocalins"/>
    <property type="match status" value="1"/>
</dbReference>
<dbReference type="Pfam" id="PF07137">
    <property type="entry name" value="VDE"/>
    <property type="match status" value="1"/>
</dbReference>
<dbReference type="PANTHER" id="PTHR33970">
    <property type="entry name" value="VIOLAXANTHIN DE-EPOXIDASE, CHLOROPLASTIC-RELATED"/>
    <property type="match status" value="1"/>
</dbReference>
<name>A0ABD3R4S6_9STRA</name>
<reference evidence="2 3" key="1">
    <citation type="submission" date="2024-10" db="EMBL/GenBank/DDBJ databases">
        <title>Updated reference genomes for cyclostephanoid diatoms.</title>
        <authorList>
            <person name="Roberts W.R."/>
            <person name="Alverson A.J."/>
        </authorList>
    </citation>
    <scope>NUCLEOTIDE SEQUENCE [LARGE SCALE GENOMIC DNA]</scope>
    <source>
        <strain evidence="2 3">AJA228-03</strain>
    </source>
</reference>
<proteinExistence type="predicted"/>
<organism evidence="2 3">
    <name type="scientific">Cyclostephanos tholiformis</name>
    <dbReference type="NCBI Taxonomy" id="382380"/>
    <lineage>
        <taxon>Eukaryota</taxon>
        <taxon>Sar</taxon>
        <taxon>Stramenopiles</taxon>
        <taxon>Ochrophyta</taxon>
        <taxon>Bacillariophyta</taxon>
        <taxon>Coscinodiscophyceae</taxon>
        <taxon>Thalassiosirophycidae</taxon>
        <taxon>Stephanodiscales</taxon>
        <taxon>Stephanodiscaceae</taxon>
        <taxon>Cyclostephanos</taxon>
    </lineage>
</organism>
<evidence type="ECO:0000313" key="2">
    <source>
        <dbReference type="EMBL" id="KAL3807494.1"/>
    </source>
</evidence>
<dbReference type="InterPro" id="IPR010788">
    <property type="entry name" value="VDE_dom"/>
</dbReference>
<comment type="caution">
    <text evidence="2">The sequence shown here is derived from an EMBL/GenBank/DDBJ whole genome shotgun (WGS) entry which is preliminary data.</text>
</comment>
<dbReference type="Proteomes" id="UP001530377">
    <property type="component" value="Unassembled WGS sequence"/>
</dbReference>
<dbReference type="AlphaFoldDB" id="A0ABD3R4S6"/>
<dbReference type="PANTHER" id="PTHR33970:SF1">
    <property type="entry name" value="VIOLAXANTHIN DE-EPOXIDASE, CHLOROPLASTIC"/>
    <property type="match status" value="1"/>
</dbReference>
<evidence type="ECO:0000313" key="3">
    <source>
        <dbReference type="Proteomes" id="UP001530377"/>
    </source>
</evidence>
<dbReference type="Gene3D" id="2.40.128.20">
    <property type="match status" value="1"/>
</dbReference>
<feature type="domain" description="VDE lipocalin" evidence="1">
    <location>
        <begin position="207"/>
        <end position="524"/>
    </location>
</feature>
<dbReference type="EMBL" id="JALLPB020000623">
    <property type="protein sequence ID" value="KAL3807494.1"/>
    <property type="molecule type" value="Genomic_DNA"/>
</dbReference>
<accession>A0ABD3R4S6</accession>
<dbReference type="InterPro" id="IPR044682">
    <property type="entry name" value="VDE"/>
</dbReference>
<sequence length="637" mass="69487">MLALNPDPERFVHTHSVSYGPPKNAMAPVAILNENRNGKRSREMMTASLSSSSSLCVARLAAFLVAVSTTANSRCGHSMAGPSLVNAAFVASPGVGGRIGIVASPVVQAKNLGVVGRDHDGVEEDDDDDDRPLRMRRLLLSPSLDDPDQKSKDRRQPLYDAFGFSAFFLTNPLLPHLPYSTFSSAHAEDELYAKYGGRGLDASLVDRDCLVNKCATQAKACLRDDPDCRKGLTCTAKCLGDNSCITGCFARYGNPNLDGLLKCTIEDNDCIKVAILEGGGDAIGTEPRSPAPTVRNFDLASMEGTWYKVVGYNPNYDCYACQRNTFSSPEGGWWSEGGGLNSPSPASGGGLIGAVLGRMGADRLQVDVEFSMPRINLELDDGSPLPPSGVRESFNGQSGLQSVGYNAYSTHETMIFDSNVNGAAKDLMKLGRGGEERLYSRTAHSEGEMFGLKFWENWYIIGQNDPYQDEFKFIYYNGKTRQNTYDGAFVYSRTRTLSPSSMEKVYKIAKDAGMNPDQFCKIQNGCFEGSDDASSQRPLYVERKGLGSPTNPFRGILASTRVSEILGVESVAAESVIPNTISSSMSGTVAGGGNNKNINRPWWKEVGDYLEDPRRHFRLMDSLRTNMDWPEYIKARN</sequence>
<protein>
    <recommendedName>
        <fullName evidence="1">VDE lipocalin domain-containing protein</fullName>
    </recommendedName>
</protein>
<evidence type="ECO:0000259" key="1">
    <source>
        <dbReference type="Pfam" id="PF07137"/>
    </source>
</evidence>
<dbReference type="InterPro" id="IPR012674">
    <property type="entry name" value="Calycin"/>
</dbReference>
<gene>
    <name evidence="2" type="ORF">ACHAXA_003985</name>
</gene>
<keyword evidence="3" id="KW-1185">Reference proteome</keyword>